<gene>
    <name evidence="2" type="ORF">CHS0354_014646</name>
</gene>
<protein>
    <submittedName>
        <fullName evidence="2">Uncharacterized protein</fullName>
    </submittedName>
</protein>
<name>A0AAE0SQ90_9BIVA</name>
<evidence type="ECO:0000313" key="3">
    <source>
        <dbReference type="Proteomes" id="UP001195483"/>
    </source>
</evidence>
<evidence type="ECO:0000256" key="1">
    <source>
        <dbReference type="SAM" id="MobiDB-lite"/>
    </source>
</evidence>
<dbReference type="AlphaFoldDB" id="A0AAE0SQ90"/>
<sequence length="62" mass="6936">RTLKTTRRSCGQRGKALWTHHPAIRVTSLTPPKRLHFHCQLGGGGSGVRRNNNDDALDWMDG</sequence>
<dbReference type="EMBL" id="JAEAOA010000900">
    <property type="protein sequence ID" value="KAK3595826.1"/>
    <property type="molecule type" value="Genomic_DNA"/>
</dbReference>
<dbReference type="Proteomes" id="UP001195483">
    <property type="component" value="Unassembled WGS sequence"/>
</dbReference>
<feature type="non-terminal residue" evidence="2">
    <location>
        <position position="1"/>
    </location>
</feature>
<feature type="region of interest" description="Disordered" evidence="1">
    <location>
        <begin position="43"/>
        <end position="62"/>
    </location>
</feature>
<organism evidence="2 3">
    <name type="scientific">Potamilus streckersoni</name>
    <dbReference type="NCBI Taxonomy" id="2493646"/>
    <lineage>
        <taxon>Eukaryota</taxon>
        <taxon>Metazoa</taxon>
        <taxon>Spiralia</taxon>
        <taxon>Lophotrochozoa</taxon>
        <taxon>Mollusca</taxon>
        <taxon>Bivalvia</taxon>
        <taxon>Autobranchia</taxon>
        <taxon>Heteroconchia</taxon>
        <taxon>Palaeoheterodonta</taxon>
        <taxon>Unionida</taxon>
        <taxon>Unionoidea</taxon>
        <taxon>Unionidae</taxon>
        <taxon>Ambleminae</taxon>
        <taxon>Lampsilini</taxon>
        <taxon>Potamilus</taxon>
    </lineage>
</organism>
<accession>A0AAE0SQ90</accession>
<keyword evidence="3" id="KW-1185">Reference proteome</keyword>
<feature type="non-terminal residue" evidence="2">
    <location>
        <position position="62"/>
    </location>
</feature>
<reference evidence="2" key="1">
    <citation type="journal article" date="2021" name="Genome Biol. Evol.">
        <title>A High-Quality Reference Genome for a Parasitic Bivalve with Doubly Uniparental Inheritance (Bivalvia: Unionida).</title>
        <authorList>
            <person name="Smith C.H."/>
        </authorList>
    </citation>
    <scope>NUCLEOTIDE SEQUENCE</scope>
    <source>
        <strain evidence="2">CHS0354</strain>
    </source>
</reference>
<evidence type="ECO:0000313" key="2">
    <source>
        <dbReference type="EMBL" id="KAK3595826.1"/>
    </source>
</evidence>
<proteinExistence type="predicted"/>
<comment type="caution">
    <text evidence="2">The sequence shown here is derived from an EMBL/GenBank/DDBJ whole genome shotgun (WGS) entry which is preliminary data.</text>
</comment>
<reference evidence="2" key="3">
    <citation type="submission" date="2023-05" db="EMBL/GenBank/DDBJ databases">
        <authorList>
            <person name="Smith C.H."/>
        </authorList>
    </citation>
    <scope>NUCLEOTIDE SEQUENCE</scope>
    <source>
        <strain evidence="2">CHS0354</strain>
        <tissue evidence="2">Mantle</tissue>
    </source>
</reference>
<reference evidence="2" key="2">
    <citation type="journal article" date="2021" name="Genome Biol. Evol.">
        <title>Developing a high-quality reference genome for a parasitic bivalve with doubly uniparental inheritance (Bivalvia: Unionida).</title>
        <authorList>
            <person name="Smith C.H."/>
        </authorList>
    </citation>
    <scope>NUCLEOTIDE SEQUENCE</scope>
    <source>
        <strain evidence="2">CHS0354</strain>
        <tissue evidence="2">Mantle</tissue>
    </source>
</reference>